<evidence type="ECO:0000256" key="3">
    <source>
        <dbReference type="SAM" id="Phobius"/>
    </source>
</evidence>
<evidence type="ECO:0000313" key="4">
    <source>
        <dbReference type="Ensembl" id="ENSSFOP00015066068.1"/>
    </source>
</evidence>
<sequence length="733" mass="82921">MSNAKSPSRSRSRSRSCSFSHSHTRSRSRSRKRRYSSRSRSQSRSRSASYGCDRNYGKEYQNNRGFRGYSRGYRRPYYYRGRGFFPRGRYQRGVGGYGCGAYRRNSWQDYQGRQQPAGEKEFCSPRRAHSRSRTPKKRSGSQHSRSQSHHSNHSSSGLSPHSLSSSSHYSSPKYCGKGKKERKSKGKRMSRTSCVHSPQLRSAVVIGQGVPASPHVGLSPSAAMGSSAAPWKSISPMVPGKSPPEAAPAGTFSGFGFFSKDSLKAREKSTISPAFHKYVPWVMSECRDRRNGSPRNTFLFPSSRFLVEHQKKEGPEWVRSLNPFDGDREQGAAKPTDLTRSGRKAEKEPGRKEHKQLCSPPQGMKEPGEQKGNTPPIVGRLMAETLGRWEPSNPAAVDIPKLVHHKPKEQEFRSIFQHIKAAQFWRSPSEVFTQHVVAIVHHVKARHFSPSELTLHDRFSLYLRQAVESDMKVWKSPKIHRRINVSPSIFKRHSQVFEETRSYKDVNYKATQVKHLKLEEKLRDAASYSDRECAAAKTPEDSSLSSRERFSEEPAKNHKKLKYVTLKCGEEPYSDVSCISSRLKVLSACGKTMFVLYFFCVLETTMSFFICFSLVQFGMKSRGWSMGSYSRNHTDNEPPDTVVGKCPPAVEWDSEYIPKSKKYHLVSSGWSIPVHGPHGQGQFTQVPNSFLYHKSNGNPKWAPDNLQVTMEEGELQEDGELEPPEGGIVAPKH</sequence>
<keyword evidence="3" id="KW-0812">Transmembrane</keyword>
<feature type="region of interest" description="Disordered" evidence="2">
    <location>
        <begin position="1"/>
        <end position="73"/>
    </location>
</feature>
<feature type="region of interest" description="Disordered" evidence="2">
    <location>
        <begin position="713"/>
        <end position="733"/>
    </location>
</feature>
<feature type="compositionally biased region" description="Basic residues" evidence="2">
    <location>
        <begin position="22"/>
        <end position="43"/>
    </location>
</feature>
<dbReference type="GO" id="GO:0003712">
    <property type="term" value="F:transcription coregulator activity"/>
    <property type="evidence" value="ECO:0007669"/>
    <property type="project" value="TreeGrafter"/>
</dbReference>
<dbReference type="Pfam" id="PF15440">
    <property type="entry name" value="THRAP3_BCLAF1"/>
    <property type="match status" value="1"/>
</dbReference>
<dbReference type="Ensembl" id="ENSSFOT00015051722.1">
    <property type="protein sequence ID" value="ENSSFOP00015066068.1"/>
    <property type="gene ID" value="ENSSFOG00015002576.2"/>
</dbReference>
<dbReference type="AlphaFoldDB" id="A0A8C9VWG6"/>
<dbReference type="InterPro" id="IPR029199">
    <property type="entry name" value="THRAP3_BCLAF1"/>
</dbReference>
<dbReference type="GO" id="GO:0016592">
    <property type="term" value="C:mediator complex"/>
    <property type="evidence" value="ECO:0007669"/>
    <property type="project" value="TreeGrafter"/>
</dbReference>
<keyword evidence="5" id="KW-1185">Reference proteome</keyword>
<reference evidence="4 5" key="1">
    <citation type="submission" date="2019-04" db="EMBL/GenBank/DDBJ databases">
        <authorList>
            <consortium name="Wellcome Sanger Institute Data Sharing"/>
        </authorList>
    </citation>
    <scope>NUCLEOTIDE SEQUENCE [LARGE SCALE GENOMIC DNA]</scope>
</reference>
<protein>
    <submittedName>
        <fullName evidence="4">Thyroid hormone receptor associated protein 3b</fullName>
    </submittedName>
</protein>
<feature type="compositionally biased region" description="Low complexity" evidence="2">
    <location>
        <begin position="153"/>
        <end position="175"/>
    </location>
</feature>
<dbReference type="PANTHER" id="PTHR15268:SF16">
    <property type="entry name" value="THYROID HORMONE RECEPTOR-ASSOCIATED PROTEIN 3"/>
    <property type="match status" value="1"/>
</dbReference>
<dbReference type="PANTHER" id="PTHR15268">
    <property type="entry name" value="THRAP3/BCLAF1"/>
    <property type="match status" value="1"/>
</dbReference>
<reference evidence="4" key="2">
    <citation type="submission" date="2025-08" db="UniProtKB">
        <authorList>
            <consortium name="Ensembl"/>
        </authorList>
    </citation>
    <scope>IDENTIFICATION</scope>
</reference>
<evidence type="ECO:0000256" key="1">
    <source>
        <dbReference type="ARBA" id="ARBA00006481"/>
    </source>
</evidence>
<reference evidence="4" key="3">
    <citation type="submission" date="2025-09" db="UniProtKB">
        <authorList>
            <consortium name="Ensembl"/>
        </authorList>
    </citation>
    <scope>IDENTIFICATION</scope>
</reference>
<feature type="compositionally biased region" description="Basic residues" evidence="2">
    <location>
        <begin position="126"/>
        <end position="152"/>
    </location>
</feature>
<keyword evidence="3" id="KW-0472">Membrane</keyword>
<dbReference type="GO" id="GO:0045944">
    <property type="term" value="P:positive regulation of transcription by RNA polymerase II"/>
    <property type="evidence" value="ECO:0007669"/>
    <property type="project" value="TreeGrafter"/>
</dbReference>
<comment type="similarity">
    <text evidence="1">Belongs to the BCLAF1/THRAP3 family.</text>
</comment>
<feature type="compositionally biased region" description="Acidic residues" evidence="2">
    <location>
        <begin position="713"/>
        <end position="723"/>
    </location>
</feature>
<proteinExistence type="inferred from homology"/>
<feature type="region of interest" description="Disordered" evidence="2">
    <location>
        <begin position="317"/>
        <end position="375"/>
    </location>
</feature>
<feature type="region of interest" description="Disordered" evidence="2">
    <location>
        <begin position="110"/>
        <end position="196"/>
    </location>
</feature>
<feature type="compositionally biased region" description="Low complexity" evidence="2">
    <location>
        <begin position="64"/>
        <end position="73"/>
    </location>
</feature>
<feature type="compositionally biased region" description="Basic residues" evidence="2">
    <location>
        <begin position="176"/>
        <end position="190"/>
    </location>
</feature>
<accession>A0A8C9VWG6</accession>
<name>A0A8C9VWG6_SCLFO</name>
<dbReference type="GO" id="GO:0003677">
    <property type="term" value="F:DNA binding"/>
    <property type="evidence" value="ECO:0007669"/>
    <property type="project" value="TreeGrafter"/>
</dbReference>
<organism evidence="4 5">
    <name type="scientific">Scleropages formosus</name>
    <name type="common">Asian bonytongue</name>
    <name type="synonym">Osteoglossum formosum</name>
    <dbReference type="NCBI Taxonomy" id="113540"/>
    <lineage>
        <taxon>Eukaryota</taxon>
        <taxon>Metazoa</taxon>
        <taxon>Chordata</taxon>
        <taxon>Craniata</taxon>
        <taxon>Vertebrata</taxon>
        <taxon>Euteleostomi</taxon>
        <taxon>Actinopterygii</taxon>
        <taxon>Neopterygii</taxon>
        <taxon>Teleostei</taxon>
        <taxon>Osteoglossocephala</taxon>
        <taxon>Osteoglossomorpha</taxon>
        <taxon>Osteoglossiformes</taxon>
        <taxon>Osteoglossidae</taxon>
        <taxon>Scleropages</taxon>
    </lineage>
</organism>
<keyword evidence="3" id="KW-1133">Transmembrane helix</keyword>
<gene>
    <name evidence="4" type="primary">LOC108932006</name>
</gene>
<evidence type="ECO:0000256" key="2">
    <source>
        <dbReference type="SAM" id="MobiDB-lite"/>
    </source>
</evidence>
<feature type="transmembrane region" description="Helical" evidence="3">
    <location>
        <begin position="594"/>
        <end position="615"/>
    </location>
</feature>
<dbReference type="Proteomes" id="UP000694397">
    <property type="component" value="Chromosome 23"/>
</dbReference>
<dbReference type="GeneTree" id="ENSGT00950000183163"/>
<feature type="region of interest" description="Disordered" evidence="2">
    <location>
        <begin position="530"/>
        <end position="553"/>
    </location>
</feature>
<evidence type="ECO:0000313" key="5">
    <source>
        <dbReference type="Proteomes" id="UP000694397"/>
    </source>
</evidence>